<protein>
    <submittedName>
        <fullName evidence="6">UbiA prenyltransferase family protein</fullName>
    </submittedName>
</protein>
<accession>A0A937ACJ1</accession>
<dbReference type="GO" id="GO:0016765">
    <property type="term" value="F:transferase activity, transferring alkyl or aryl (other than methyl) groups"/>
    <property type="evidence" value="ECO:0007669"/>
    <property type="project" value="InterPro"/>
</dbReference>
<sequence>MKKIIHIIKHLRIPFSFFLLPVYLFALGISPNISEQGILFTFIILHLFIYPASNAYNSYFDKDEESIGLLRKPPPVTIGLYYTSLIFDFIGIAWAWLISADFAILVFIYGLASKAYSHPGIRLKKYPFIGWLVAGFFQGIFTFYMAYVGINNFGWEMSLSWNVLFPGLLTSFFLWGSYPMTQIYQHKEDSKRGDKTLSIILGIRGTFVFTLIMFLVATAGFEYYFLTYYSQKFAIAFLLFMLPTVIYFLLWFALTLKNEQKASFGWTMGLNFISAICLNAFFIYFFLQTSHLGQLDL</sequence>
<keyword evidence="4 5" id="KW-0472">Membrane</keyword>
<keyword evidence="7" id="KW-1185">Reference proteome</keyword>
<proteinExistence type="predicted"/>
<reference evidence="6" key="1">
    <citation type="submission" date="2021-01" db="EMBL/GenBank/DDBJ databases">
        <title>Marivirga sp. nov., isolated from intertidal surface sediments.</title>
        <authorList>
            <person name="Zhang M."/>
        </authorList>
    </citation>
    <scope>NUCLEOTIDE SEQUENCE</scope>
    <source>
        <strain evidence="6">SM1354</strain>
    </source>
</reference>
<evidence type="ECO:0000313" key="7">
    <source>
        <dbReference type="Proteomes" id="UP000642920"/>
    </source>
</evidence>
<evidence type="ECO:0000313" key="6">
    <source>
        <dbReference type="EMBL" id="MBL0764054.1"/>
    </source>
</evidence>
<comment type="subcellular location">
    <subcellularLocation>
        <location evidence="1">Membrane</location>
        <topology evidence="1">Multi-pass membrane protein</topology>
    </subcellularLocation>
</comment>
<feature type="transmembrane region" description="Helical" evidence="5">
    <location>
        <begin position="37"/>
        <end position="57"/>
    </location>
</feature>
<dbReference type="Proteomes" id="UP000642920">
    <property type="component" value="Unassembled WGS sequence"/>
</dbReference>
<evidence type="ECO:0000256" key="3">
    <source>
        <dbReference type="ARBA" id="ARBA00022989"/>
    </source>
</evidence>
<dbReference type="AlphaFoldDB" id="A0A937ACJ1"/>
<organism evidence="6 7">
    <name type="scientific">Marivirga atlantica</name>
    <dbReference type="NCBI Taxonomy" id="1548457"/>
    <lineage>
        <taxon>Bacteria</taxon>
        <taxon>Pseudomonadati</taxon>
        <taxon>Bacteroidota</taxon>
        <taxon>Cytophagia</taxon>
        <taxon>Cytophagales</taxon>
        <taxon>Marivirgaceae</taxon>
        <taxon>Marivirga</taxon>
    </lineage>
</organism>
<feature type="transmembrane region" description="Helical" evidence="5">
    <location>
        <begin position="12"/>
        <end position="31"/>
    </location>
</feature>
<feature type="transmembrane region" description="Helical" evidence="5">
    <location>
        <begin position="159"/>
        <end position="178"/>
    </location>
</feature>
<keyword evidence="3 5" id="KW-1133">Transmembrane helix</keyword>
<name>A0A937ACJ1_9BACT</name>
<feature type="transmembrane region" description="Helical" evidence="5">
    <location>
        <begin position="199"/>
        <end position="221"/>
    </location>
</feature>
<dbReference type="Pfam" id="PF01040">
    <property type="entry name" value="UbiA"/>
    <property type="match status" value="1"/>
</dbReference>
<comment type="caution">
    <text evidence="6">The sequence shown here is derived from an EMBL/GenBank/DDBJ whole genome shotgun (WGS) entry which is preliminary data.</text>
</comment>
<dbReference type="GO" id="GO:0016020">
    <property type="term" value="C:membrane"/>
    <property type="evidence" value="ECO:0007669"/>
    <property type="project" value="UniProtKB-SubCell"/>
</dbReference>
<evidence type="ECO:0000256" key="2">
    <source>
        <dbReference type="ARBA" id="ARBA00022692"/>
    </source>
</evidence>
<dbReference type="RefSeq" id="WP_201917263.1">
    <property type="nucleotide sequence ID" value="NZ_JAERQG010000001.1"/>
</dbReference>
<feature type="transmembrane region" description="Helical" evidence="5">
    <location>
        <begin position="266"/>
        <end position="287"/>
    </location>
</feature>
<feature type="transmembrane region" description="Helical" evidence="5">
    <location>
        <begin position="128"/>
        <end position="147"/>
    </location>
</feature>
<keyword evidence="2 5" id="KW-0812">Transmembrane</keyword>
<gene>
    <name evidence="6" type="ORF">JKP34_02245</name>
</gene>
<dbReference type="InterPro" id="IPR000537">
    <property type="entry name" value="UbiA_prenyltransferase"/>
</dbReference>
<feature type="transmembrane region" description="Helical" evidence="5">
    <location>
        <begin position="233"/>
        <end position="254"/>
    </location>
</feature>
<evidence type="ECO:0000256" key="5">
    <source>
        <dbReference type="SAM" id="Phobius"/>
    </source>
</evidence>
<feature type="transmembrane region" description="Helical" evidence="5">
    <location>
        <begin position="102"/>
        <end position="121"/>
    </location>
</feature>
<evidence type="ECO:0000256" key="1">
    <source>
        <dbReference type="ARBA" id="ARBA00004141"/>
    </source>
</evidence>
<dbReference type="EMBL" id="JAERQG010000001">
    <property type="protein sequence ID" value="MBL0764054.1"/>
    <property type="molecule type" value="Genomic_DNA"/>
</dbReference>
<evidence type="ECO:0000256" key="4">
    <source>
        <dbReference type="ARBA" id="ARBA00023136"/>
    </source>
</evidence>